<evidence type="ECO:0008006" key="4">
    <source>
        <dbReference type="Google" id="ProtNLM"/>
    </source>
</evidence>
<proteinExistence type="predicted"/>
<dbReference type="Gene3D" id="3.40.50.1110">
    <property type="entry name" value="SGNH hydrolase"/>
    <property type="match status" value="1"/>
</dbReference>
<evidence type="ECO:0000313" key="2">
    <source>
        <dbReference type="EMBL" id="KLN54742.1"/>
    </source>
</evidence>
<organism evidence="2 3">
    <name type="scientific">Variovorax paradoxus</name>
    <dbReference type="NCBI Taxonomy" id="34073"/>
    <lineage>
        <taxon>Bacteria</taxon>
        <taxon>Pseudomonadati</taxon>
        <taxon>Pseudomonadota</taxon>
        <taxon>Betaproteobacteria</taxon>
        <taxon>Burkholderiales</taxon>
        <taxon>Comamonadaceae</taxon>
        <taxon>Variovorax</taxon>
    </lineage>
</organism>
<dbReference type="PATRIC" id="fig|34073.19.peg.4142"/>
<reference evidence="2 3" key="1">
    <citation type="submission" date="2015-03" db="EMBL/GenBank/DDBJ databases">
        <title>Genome sequence of Variovorax paradoxus TBEA6.</title>
        <authorList>
            <person name="Poehlein A."/>
            <person name="Schuldes J."/>
            <person name="Wuebbeler J.H."/>
            <person name="Hiessl S."/>
            <person name="Steinbuechel A."/>
            <person name="Daniel R."/>
        </authorList>
    </citation>
    <scope>NUCLEOTIDE SEQUENCE [LARGE SCALE GENOMIC DNA]</scope>
    <source>
        <strain evidence="2 3">TBEA6</strain>
    </source>
</reference>
<comment type="caution">
    <text evidence="2">The sequence shown here is derived from an EMBL/GenBank/DDBJ whole genome shotgun (WGS) entry which is preliminary data.</text>
</comment>
<dbReference type="EMBL" id="JZWI01000021">
    <property type="protein sequence ID" value="KLN54742.1"/>
    <property type="molecule type" value="Genomic_DNA"/>
</dbReference>
<dbReference type="AlphaFoldDB" id="A0A0H2M1W2"/>
<keyword evidence="1" id="KW-0732">Signal</keyword>
<dbReference type="Proteomes" id="UP000035170">
    <property type="component" value="Unassembled WGS sequence"/>
</dbReference>
<keyword evidence="3" id="KW-1185">Reference proteome</keyword>
<protein>
    <recommendedName>
        <fullName evidence="4">SGNH hydrolase-type esterase domain-containing protein</fullName>
    </recommendedName>
</protein>
<dbReference type="GO" id="GO:0016788">
    <property type="term" value="F:hydrolase activity, acting on ester bonds"/>
    <property type="evidence" value="ECO:0007669"/>
    <property type="project" value="UniProtKB-ARBA"/>
</dbReference>
<dbReference type="InterPro" id="IPR036514">
    <property type="entry name" value="SGNH_hydro_sf"/>
</dbReference>
<accession>A0A0H2M1W2</accession>
<sequence length="851" mass="88280">MTLATRTLRLHLLSTLGAPFAGAKVTLQLSAYQADESDIVPLNWELTEDPLVPGDYVGPIWPNTRNDSGTHYDMLVQASGQQLLTELVTVTVAAGEAVLKSKINPPPYPPVYGAAKAVGDANVFADAAGESASRAIAAVATIDEIAEDYGTVAAAAASASESAVIAGSAKVGAVSAEEGAESAKSAAQAFAEAAQSAASIQKSVKTWPELSPIVGAAGQAAQVIADAGTHVDPVSGATVPNTGQYLWDVPASAWTWVRPDLVSTKADKVELAETSSDLAWAKNSLPLSRVAPGGLLPLVGVTNAALQVQAPAAYNILRRRLEVNGVPVLDAVGLTAEMANSLPTLYSTPLPATKIPLIGITDPAGNMQTPVTFDVVTGVVEVIGVPISGGEGTQDALPAAVASASASGLNVTVDCRITRLSGVSSTQATLALGSAGTPAVVDEAYTLKYSTALAWWQNPNAKLQYRFVRGVTVAEGGVPLVEGVAYAVMLEGGKLRGLVNTADRAVQVSYTGLQQRYDLICADGMTGALSVVQGVNRIYDAEEFMPQEPAGKIALFSVFVVGDQVLDILPVYAWQGTDFRGRSMARLQRHNRSVLAPAIAAAMRADDLTLVGYGDSITALGGAASHTAPNGPVRDNISFFTNYPADVILSIPTFDFGDGAGAVHVKLGWNWQLKSWLESACGSAVDYQNFGIGGSSSGTGQNGDRLNGLNPTRLGYALDAVEAAAATRRVVVVLAFGMNELGSTDTVANVVALVQAFKAVGAIPVVMGVPRPCSYGGFGDVPRWKFTNDSLYVAAISSGAAFVPFASYLDDAFLGYARMSPRSLCGAANINHPGPSEFGRLSQLLIDLFRN</sequence>
<feature type="chain" id="PRO_5002596503" description="SGNH hydrolase-type esterase domain-containing protein" evidence="1">
    <location>
        <begin position="24"/>
        <end position="851"/>
    </location>
</feature>
<evidence type="ECO:0000256" key="1">
    <source>
        <dbReference type="SAM" id="SignalP"/>
    </source>
</evidence>
<gene>
    <name evidence="2" type="ORF">VPARA_40460</name>
</gene>
<dbReference type="RefSeq" id="WP_047785781.1">
    <property type="nucleotide sequence ID" value="NZ_JZWI01000021.1"/>
</dbReference>
<name>A0A0H2M1W2_VARPD</name>
<feature type="signal peptide" evidence="1">
    <location>
        <begin position="1"/>
        <end position="23"/>
    </location>
</feature>
<evidence type="ECO:0000313" key="3">
    <source>
        <dbReference type="Proteomes" id="UP000035170"/>
    </source>
</evidence>
<dbReference type="SUPFAM" id="SSF52266">
    <property type="entry name" value="SGNH hydrolase"/>
    <property type="match status" value="1"/>
</dbReference>